<reference evidence="6" key="1">
    <citation type="submission" date="2013-07" db="EMBL/GenBank/DDBJ databases">
        <title>The Genome Sequence of Cryptococcus bestiolae CBS10118.</title>
        <authorList>
            <consortium name="The Broad Institute Genome Sequencing Platform"/>
            <person name="Cuomo C."/>
            <person name="Litvintseva A."/>
            <person name="Chen Y."/>
            <person name="Heitman J."/>
            <person name="Sun S."/>
            <person name="Springer D."/>
            <person name="Dromer F."/>
            <person name="Young S.K."/>
            <person name="Zeng Q."/>
            <person name="Gargeya S."/>
            <person name="Fitzgerald M."/>
            <person name="Abouelleil A."/>
            <person name="Alvarado L."/>
            <person name="Berlin A.M."/>
            <person name="Chapman S.B."/>
            <person name="Dewar J."/>
            <person name="Goldberg J."/>
            <person name="Griggs A."/>
            <person name="Gujja S."/>
            <person name="Hansen M."/>
            <person name="Howarth C."/>
            <person name="Imamovic A."/>
            <person name="Larimer J."/>
            <person name="McCowan C."/>
            <person name="Murphy C."/>
            <person name="Pearson M."/>
            <person name="Priest M."/>
            <person name="Roberts A."/>
            <person name="Saif S."/>
            <person name="Shea T."/>
            <person name="Sykes S."/>
            <person name="Wortman J."/>
            <person name="Nusbaum C."/>
            <person name="Birren B."/>
        </authorList>
    </citation>
    <scope>NUCLEOTIDE SEQUENCE [LARGE SCALE GENOMIC DNA]</scope>
    <source>
        <strain evidence="6">CBS 10118</strain>
    </source>
</reference>
<evidence type="ECO:0000313" key="6">
    <source>
        <dbReference type="EMBL" id="OCF25418.1"/>
    </source>
</evidence>
<reference evidence="6" key="2">
    <citation type="submission" date="2014-01" db="EMBL/GenBank/DDBJ databases">
        <title>Evolution of pathogenesis and genome organization in the Tremellales.</title>
        <authorList>
            <person name="Cuomo C."/>
            <person name="Litvintseva A."/>
            <person name="Heitman J."/>
            <person name="Chen Y."/>
            <person name="Sun S."/>
            <person name="Springer D."/>
            <person name="Dromer F."/>
            <person name="Young S."/>
            <person name="Zeng Q."/>
            <person name="Chapman S."/>
            <person name="Gujja S."/>
            <person name="Saif S."/>
            <person name="Birren B."/>
        </authorList>
    </citation>
    <scope>NUCLEOTIDE SEQUENCE</scope>
    <source>
        <strain evidence="6">CBS 10118</strain>
    </source>
</reference>
<feature type="compositionally biased region" description="Low complexity" evidence="4">
    <location>
        <begin position="1298"/>
        <end position="1310"/>
    </location>
</feature>
<dbReference type="InterPro" id="IPR036534">
    <property type="entry name" value="GAR_dom_sf"/>
</dbReference>
<name>A0A1B9G343_9TREE</name>
<dbReference type="SUPFAM" id="SSF143575">
    <property type="entry name" value="GAS2 domain-like"/>
    <property type="match status" value="1"/>
</dbReference>
<dbReference type="OrthoDB" id="10017054at2759"/>
<feature type="domain" description="GAR" evidence="5">
    <location>
        <begin position="1341"/>
        <end position="1424"/>
    </location>
</feature>
<feature type="compositionally biased region" description="Low complexity" evidence="4">
    <location>
        <begin position="248"/>
        <end position="266"/>
    </location>
</feature>
<dbReference type="Gene3D" id="3.30.920.20">
    <property type="entry name" value="Gas2-like domain"/>
    <property type="match status" value="1"/>
</dbReference>
<feature type="compositionally biased region" description="Polar residues" evidence="4">
    <location>
        <begin position="1225"/>
        <end position="1253"/>
    </location>
</feature>
<keyword evidence="2" id="KW-0963">Cytoplasm</keyword>
<dbReference type="GO" id="GO:0008017">
    <property type="term" value="F:microtubule binding"/>
    <property type="evidence" value="ECO:0007669"/>
    <property type="project" value="InterPro"/>
</dbReference>
<feature type="compositionally biased region" description="Low complexity" evidence="4">
    <location>
        <begin position="1482"/>
        <end position="1496"/>
    </location>
</feature>
<accession>A0A1B9G343</accession>
<dbReference type="EMBL" id="KI894021">
    <property type="protein sequence ID" value="OCF25418.1"/>
    <property type="molecule type" value="Genomic_DNA"/>
</dbReference>
<comment type="subcellular location">
    <subcellularLocation>
        <location evidence="1">Cytoplasm</location>
        <location evidence="1">Cytoskeleton</location>
    </subcellularLocation>
</comment>
<gene>
    <name evidence="6" type="ORF">I302_05238</name>
</gene>
<evidence type="ECO:0000256" key="3">
    <source>
        <dbReference type="ARBA" id="ARBA00023212"/>
    </source>
</evidence>
<feature type="compositionally biased region" description="Polar residues" evidence="4">
    <location>
        <begin position="807"/>
        <end position="820"/>
    </location>
</feature>
<feature type="compositionally biased region" description="Polar residues" evidence="4">
    <location>
        <begin position="1285"/>
        <end position="1297"/>
    </location>
</feature>
<protein>
    <recommendedName>
        <fullName evidence="5">GAR domain-containing protein</fullName>
    </recommendedName>
</protein>
<proteinExistence type="predicted"/>
<evidence type="ECO:0000256" key="4">
    <source>
        <dbReference type="SAM" id="MobiDB-lite"/>
    </source>
</evidence>
<evidence type="ECO:0000256" key="2">
    <source>
        <dbReference type="ARBA" id="ARBA00022490"/>
    </source>
</evidence>
<organism evidence="6">
    <name type="scientific">Kwoniella bestiolae CBS 10118</name>
    <dbReference type="NCBI Taxonomy" id="1296100"/>
    <lineage>
        <taxon>Eukaryota</taxon>
        <taxon>Fungi</taxon>
        <taxon>Dikarya</taxon>
        <taxon>Basidiomycota</taxon>
        <taxon>Agaricomycotina</taxon>
        <taxon>Tremellomycetes</taxon>
        <taxon>Tremellales</taxon>
        <taxon>Cryptococcaceae</taxon>
        <taxon>Kwoniella</taxon>
    </lineage>
</organism>
<feature type="compositionally biased region" description="Polar residues" evidence="4">
    <location>
        <begin position="1523"/>
        <end position="1536"/>
    </location>
</feature>
<dbReference type="VEuPathDB" id="FungiDB:I302_05238"/>
<dbReference type="InterPro" id="IPR003108">
    <property type="entry name" value="GAR_dom"/>
</dbReference>
<feature type="region of interest" description="Disordered" evidence="4">
    <location>
        <begin position="1186"/>
        <end position="1335"/>
    </location>
</feature>
<feature type="compositionally biased region" description="Basic residues" evidence="4">
    <location>
        <begin position="267"/>
        <end position="276"/>
    </location>
</feature>
<dbReference type="GO" id="GO:0005856">
    <property type="term" value="C:cytoskeleton"/>
    <property type="evidence" value="ECO:0007669"/>
    <property type="project" value="UniProtKB-SubCell"/>
</dbReference>
<feature type="region of interest" description="Disordered" evidence="4">
    <location>
        <begin position="1470"/>
        <end position="1593"/>
    </location>
</feature>
<feature type="compositionally biased region" description="Polar residues" evidence="4">
    <location>
        <begin position="1195"/>
        <end position="1215"/>
    </location>
</feature>
<feature type="compositionally biased region" description="Basic and acidic residues" evidence="4">
    <location>
        <begin position="1563"/>
        <end position="1577"/>
    </location>
</feature>
<sequence length="1593" mass="176720">MNGESKTAEDELRDLLPEDAQELRDFLEKRRWFEAKLKSLEELIPIYPFLHPVLISAKADNATDQHFIRQKEDASQYRLPSMDQIRDWQKERDMTEEEVMAFDGGDLERMKEKTRAATVLPLTPPSTHLVSITLDLIVLIDRLLKLLRHRGALLELVAVRLRWDQIRWQIHLETEKIRSEVTQIVQDKGRWQPVTEAVTSRHHHVHSGFPRSLDAAALESVPTTPLSRIPGLPDVSSTTSDLQSPRISSPASRLSTSSPTTESTKSPKSHITPRRSLHIPLLHSQLVNLKIRQQNLVSNQVKRSGGLLDRMIDIAGPLKDLGGVSGPIADQEESGIGAVPEDMLDIQDDVDEKVNDLSGRIAWCKQLEEHWKTSEAHHAASVDTLHHAQQLMAALNSCSQEPATSGQHREFRTILQDVENRFPKPIDKTFPNPTHPAYPENDRHNEEVLIALTSAYNQAQAALKDCRVAVDWYEQLARCRDTLLNDSERSRTILANLQQAIDLLSCGDGTAYPPDLDNPQSLVGPHEKWTQEVPKWIVEGKGRSEEGVLISQKLSLAVLRYQNVLQKPCRGSDPILADGHLIERIEQQHEDLMKKSLAAQAVVSTAQQNKDLFSLAHPFLISAHNTLSDVSGLQKRIYSSIQQAAWPNAAPVNADLLHDEVAQMSLRIEKEVRGPSTAVIQRLAVASGDLSRLRIYVEQQVVKLIEQERDLRQLVNLLNRVRDQALAVRSADEEAGWIRKRLGEIQYAADTPNSSTVKNSYAILERMHEVEAEFFNWESSLAQKIPFLADTDRTAESESRHSRTERLSSINPAAGPTTSRDQAHFRQHFEESSVDQAVRTYINESSVRLAAAISNCKTKHQRRINDDWDRRCHEAAAQIDDIVTRWQALRKEVKEKTDQVKSPIYDLSKLYNPLLDQHRAASESALDSLKDRVREKPGLVYGNSLDEKQWDSTIEPATATVEMVLSEIDLIQAMLEQPSISSQSSSGNPGSHETIQTHNDVFGPLPPKTSNAYMTVDHIDKIQQLQIELDKLCLEFIVIPSTDTLKGTPTTRSLPNIEAADDIRSTLGRISQQAEDLRSRDFDVNSTASMKLTDTIADNQRLVPRLFQLAHIETGIRKCDLALSNTLEAVDAGDPGQLQKAVTSATSAYQDLIQLSAELKDDLRVIKETKRISQSWSELQKLASNAQRLDHASSRPPSTASNVSTRANSVVSTASRLPRLVSSIPRATNRSTSNPISDATQSIVSPSTKSSTGLRIRAVSDTPTRYRPSGLRKSTAGVPQPYTGAPSTPRSTDNGTWPRQSSLPRLSRLSMNGKIGTSGGYATPRSSKPPGQPLKTEYVADAKSKLDVAIGKVVNKLDVHVPVRPVGLNSADEWKDQLGQYWIGAEGRAKLCFCRILRSRTVMVRVGGGWVELSKFLLDHFADAVSTWQTPFDDPQDNVTLAKDSAMSASSSSSSLFGSNLPIPITSASLSSQSMGRPVPVSHSNSSLASIASSSSEKTPLNKPIGLPTTDEQGYLSPDKLPRSTSHHSLASQPRTPESARKVDQSSPGGPGSPLTAFQFMRKASESPSVREREKERFHGRRSILGKESTAES</sequence>
<feature type="compositionally biased region" description="Basic and acidic residues" evidence="4">
    <location>
        <begin position="792"/>
        <end position="806"/>
    </location>
</feature>
<dbReference type="Pfam" id="PF02187">
    <property type="entry name" value="GAS2"/>
    <property type="match status" value="1"/>
</dbReference>
<dbReference type="PROSITE" id="PS51460">
    <property type="entry name" value="GAR"/>
    <property type="match status" value="1"/>
</dbReference>
<feature type="region of interest" description="Disordered" evidence="4">
    <location>
        <begin position="224"/>
        <end position="276"/>
    </location>
</feature>
<feature type="compositionally biased region" description="Polar residues" evidence="4">
    <location>
        <begin position="235"/>
        <end position="247"/>
    </location>
</feature>
<evidence type="ECO:0000259" key="5">
    <source>
        <dbReference type="PROSITE" id="PS51460"/>
    </source>
</evidence>
<keyword evidence="3" id="KW-0206">Cytoskeleton</keyword>
<dbReference type="SMART" id="SM00243">
    <property type="entry name" value="GAS2"/>
    <property type="match status" value="1"/>
</dbReference>
<evidence type="ECO:0000256" key="1">
    <source>
        <dbReference type="ARBA" id="ARBA00004245"/>
    </source>
</evidence>
<feature type="region of interest" description="Disordered" evidence="4">
    <location>
        <begin position="792"/>
        <end position="822"/>
    </location>
</feature>